<evidence type="ECO:0000313" key="10">
    <source>
        <dbReference type="Proteomes" id="UP000423156"/>
    </source>
</evidence>
<feature type="domain" description="SusD-like N-terminal" evidence="8">
    <location>
        <begin position="21"/>
        <end position="233"/>
    </location>
</feature>
<dbReference type="GO" id="GO:0009279">
    <property type="term" value="C:cell outer membrane"/>
    <property type="evidence" value="ECO:0007669"/>
    <property type="project" value="UniProtKB-SubCell"/>
</dbReference>
<feature type="domain" description="RagB/SusD" evidence="7">
    <location>
        <begin position="335"/>
        <end position="485"/>
    </location>
</feature>
<dbReference type="Gene3D" id="1.25.40.900">
    <property type="match status" value="1"/>
</dbReference>
<dbReference type="Gene3D" id="2.20.20.130">
    <property type="match status" value="1"/>
</dbReference>
<comment type="subcellular location">
    <subcellularLocation>
        <location evidence="1">Cell outer membrane</location>
    </subcellularLocation>
</comment>
<dbReference type="InterPro" id="IPR033985">
    <property type="entry name" value="SusD-like_N"/>
</dbReference>
<accession>A0AA90UQ78</accession>
<dbReference type="InterPro" id="IPR012944">
    <property type="entry name" value="SusD_RagB_dom"/>
</dbReference>
<evidence type="ECO:0000256" key="2">
    <source>
        <dbReference type="ARBA" id="ARBA00006275"/>
    </source>
</evidence>
<proteinExistence type="inferred from homology"/>
<comment type="similarity">
    <text evidence="2">Belongs to the SusD family.</text>
</comment>
<protein>
    <submittedName>
        <fullName evidence="9">RagB/SusD family nutrient uptake outer membrane protein</fullName>
    </submittedName>
</protein>
<sequence>MKKIYLVLGIAASMMFSSCSDFLDREPSTELPANSAIKSTSDLQNAVNGIGYVLSGSLVGYDRMSYASEFTLFGDLRTNDFMAPSSQGQTDEIRQYVYSPNGTYPDAGYQIFYKALSNVNSALEAVPNVEGKQATIDNLKGQLIAWRGLLHFDLARMFCYIPTTVDNPSNSLGLVLADKTFPQGYKGVRTDLKTTYDYIIQQFTDALPLLSKTSDVGYFNYYAALALRARAYLYAGEYTKALADAKEVIDYSNDKNSALELLSRSNYISSWASEGAAESLFEMKLSSEYNAQRYGPGYYTDATGYPECAFNTKGYLYKYLSTHPKDIRSRLIKDQTDAKEYEAAAGYYPAKYPGQNANIYVNNPKIIRLSEVYLIAAEAQWHIDNPGSYTLTGTSAAAAKYINAIQKNRIEGYEDVTSVTLQDILHQYEIELFCENQITYAYWRNHQSVTSSNEVEIKYNDYRTILPIPQAERDYNKELQQNPKY</sequence>
<gene>
    <name evidence="9" type="ORF">F7D71_01105</name>
</gene>
<organism evidence="9 10">
    <name type="scientific">Segatella copri</name>
    <dbReference type="NCBI Taxonomy" id="165179"/>
    <lineage>
        <taxon>Bacteria</taxon>
        <taxon>Pseudomonadati</taxon>
        <taxon>Bacteroidota</taxon>
        <taxon>Bacteroidia</taxon>
        <taxon>Bacteroidales</taxon>
        <taxon>Prevotellaceae</taxon>
        <taxon>Segatella</taxon>
    </lineage>
</organism>
<name>A0AA90UQ78_9BACT</name>
<dbReference type="AlphaFoldDB" id="A0AA90UQ78"/>
<dbReference type="PROSITE" id="PS51257">
    <property type="entry name" value="PROKAR_LIPOPROTEIN"/>
    <property type="match status" value="1"/>
</dbReference>
<evidence type="ECO:0000259" key="7">
    <source>
        <dbReference type="Pfam" id="PF07980"/>
    </source>
</evidence>
<dbReference type="RefSeq" id="WP_153091430.1">
    <property type="nucleotide sequence ID" value="NZ_JAHOFA010000023.1"/>
</dbReference>
<evidence type="ECO:0000256" key="3">
    <source>
        <dbReference type="ARBA" id="ARBA00022729"/>
    </source>
</evidence>
<reference evidence="10" key="1">
    <citation type="submission" date="2019-09" db="EMBL/GenBank/DDBJ databases">
        <title>Distinct polysaccharide growth profiles of human intestinal Prevotella copri isolates.</title>
        <authorList>
            <person name="Fehlner-Peach H."/>
            <person name="Magnabosco C."/>
            <person name="Raghavan V."/>
            <person name="Scher J.U."/>
            <person name="Tett A."/>
            <person name="Cox L.M."/>
            <person name="Gottsegen C."/>
            <person name="Watters A."/>
            <person name="Wiltshire- Gordon J.D."/>
            <person name="Segata N."/>
            <person name="Bonneau R."/>
            <person name="Littman D.R."/>
        </authorList>
    </citation>
    <scope>NUCLEOTIDE SEQUENCE [LARGE SCALE GENOMIC DNA]</scope>
    <source>
        <strain evidence="10">BU41712</strain>
    </source>
</reference>
<dbReference type="Gene3D" id="1.25.40.390">
    <property type="match status" value="1"/>
</dbReference>
<feature type="signal peptide" evidence="6">
    <location>
        <begin position="1"/>
        <end position="20"/>
    </location>
</feature>
<evidence type="ECO:0000256" key="4">
    <source>
        <dbReference type="ARBA" id="ARBA00023136"/>
    </source>
</evidence>
<dbReference type="Proteomes" id="UP000423156">
    <property type="component" value="Unassembled WGS sequence"/>
</dbReference>
<dbReference type="InterPro" id="IPR011990">
    <property type="entry name" value="TPR-like_helical_dom_sf"/>
</dbReference>
<keyword evidence="5" id="KW-0998">Cell outer membrane</keyword>
<evidence type="ECO:0000259" key="8">
    <source>
        <dbReference type="Pfam" id="PF14322"/>
    </source>
</evidence>
<evidence type="ECO:0000256" key="1">
    <source>
        <dbReference type="ARBA" id="ARBA00004442"/>
    </source>
</evidence>
<evidence type="ECO:0000256" key="5">
    <source>
        <dbReference type="ARBA" id="ARBA00023237"/>
    </source>
</evidence>
<dbReference type="SUPFAM" id="SSF48452">
    <property type="entry name" value="TPR-like"/>
    <property type="match status" value="1"/>
</dbReference>
<dbReference type="Pfam" id="PF07980">
    <property type="entry name" value="SusD_RagB"/>
    <property type="match status" value="1"/>
</dbReference>
<comment type="caution">
    <text evidence="9">The sequence shown here is derived from an EMBL/GenBank/DDBJ whole genome shotgun (WGS) entry which is preliminary data.</text>
</comment>
<keyword evidence="4" id="KW-0472">Membrane</keyword>
<dbReference type="Pfam" id="PF14322">
    <property type="entry name" value="SusD-like_3"/>
    <property type="match status" value="1"/>
</dbReference>
<dbReference type="EMBL" id="VZBZ01000008">
    <property type="protein sequence ID" value="MQN76485.1"/>
    <property type="molecule type" value="Genomic_DNA"/>
</dbReference>
<evidence type="ECO:0000313" key="9">
    <source>
        <dbReference type="EMBL" id="MQN76485.1"/>
    </source>
</evidence>
<feature type="chain" id="PRO_5043278849" evidence="6">
    <location>
        <begin position="21"/>
        <end position="485"/>
    </location>
</feature>
<evidence type="ECO:0000256" key="6">
    <source>
        <dbReference type="SAM" id="SignalP"/>
    </source>
</evidence>
<keyword evidence="3 6" id="KW-0732">Signal</keyword>